<dbReference type="AlphaFoldDB" id="A0A1I7ZU08"/>
<reference evidence="5" key="1">
    <citation type="submission" date="2016-11" db="UniProtKB">
        <authorList>
            <consortium name="WormBaseParasite"/>
        </authorList>
    </citation>
    <scope>IDENTIFICATION</scope>
</reference>
<evidence type="ECO:0000256" key="1">
    <source>
        <dbReference type="ARBA" id="ARBA00022658"/>
    </source>
</evidence>
<evidence type="ECO:0000256" key="2">
    <source>
        <dbReference type="PROSITE-ProRule" id="PRU00135"/>
    </source>
</evidence>
<dbReference type="Pfam" id="PF00618">
    <property type="entry name" value="RasGEF_N"/>
    <property type="match status" value="1"/>
</dbReference>
<evidence type="ECO:0000259" key="3">
    <source>
        <dbReference type="PROSITE" id="PS50212"/>
    </source>
</evidence>
<dbReference type="InterPro" id="IPR036964">
    <property type="entry name" value="RASGEF_cat_dom_sf"/>
</dbReference>
<protein>
    <submittedName>
        <fullName evidence="5">N-terminal Ras-GEF domain-containing protein</fullName>
    </submittedName>
</protein>
<dbReference type="InterPro" id="IPR008937">
    <property type="entry name" value="Ras-like_GEF"/>
</dbReference>
<organism evidence="4 5">
    <name type="scientific">Steinernema glaseri</name>
    <dbReference type="NCBI Taxonomy" id="37863"/>
    <lineage>
        <taxon>Eukaryota</taxon>
        <taxon>Metazoa</taxon>
        <taxon>Ecdysozoa</taxon>
        <taxon>Nematoda</taxon>
        <taxon>Chromadorea</taxon>
        <taxon>Rhabditida</taxon>
        <taxon>Tylenchina</taxon>
        <taxon>Panagrolaimomorpha</taxon>
        <taxon>Strongyloidoidea</taxon>
        <taxon>Steinernematidae</taxon>
        <taxon>Steinernema</taxon>
    </lineage>
</organism>
<dbReference type="GO" id="GO:0005886">
    <property type="term" value="C:plasma membrane"/>
    <property type="evidence" value="ECO:0007669"/>
    <property type="project" value="TreeGrafter"/>
</dbReference>
<dbReference type="InterPro" id="IPR000651">
    <property type="entry name" value="Ras-like_Gua-exchang_fac_N"/>
</dbReference>
<dbReference type="PANTHER" id="PTHR23113">
    <property type="entry name" value="GUANINE NUCLEOTIDE EXCHANGE FACTOR"/>
    <property type="match status" value="1"/>
</dbReference>
<dbReference type="Proteomes" id="UP000095287">
    <property type="component" value="Unplaced"/>
</dbReference>
<evidence type="ECO:0000313" key="5">
    <source>
        <dbReference type="WBParaSite" id="L893_g29807.t1"/>
    </source>
</evidence>
<dbReference type="InterPro" id="IPR023578">
    <property type="entry name" value="Ras_GEF_dom_sf"/>
</dbReference>
<sequence>MSRLLFTLASEPHEVPVQWYLFNIDYGGPLVGQEFANLSRLLQNGDFDGVLLPTKFVDDECEQQQKSITYPKLLAITSGADVLEALDVTEWLVLRTKDDQSKPTELRGGPRDALIVYATQPAGSLLYQEAFLTTYRTFVPSQDLIQKLIKRYHFTNNAGNSSLIKSARQTFSVLVRVVDELCAVELNRLLIETVTSFVYKLILNGEYIFAKILRNRLMERIEHKSGFKANTSLFEYSPSAKTPTLFDFSSTAIARQMTYLDSELFQRIE</sequence>
<dbReference type="Gene3D" id="1.20.870.10">
    <property type="entry name" value="Son of sevenless (SoS) protein Chain: S domain 1"/>
    <property type="match status" value="1"/>
</dbReference>
<name>A0A1I7ZU08_9BILA</name>
<evidence type="ECO:0000313" key="4">
    <source>
        <dbReference type="Proteomes" id="UP000095287"/>
    </source>
</evidence>
<dbReference type="Gene3D" id="1.10.840.10">
    <property type="entry name" value="Ras guanine-nucleotide exchange factors catalytic domain"/>
    <property type="match status" value="1"/>
</dbReference>
<dbReference type="WBParaSite" id="L893_g29807.t1">
    <property type="protein sequence ID" value="L893_g29807.t1"/>
    <property type="gene ID" value="L893_g29807"/>
</dbReference>
<dbReference type="CDD" id="cd06224">
    <property type="entry name" value="REM"/>
    <property type="match status" value="1"/>
</dbReference>
<dbReference type="SMART" id="SM00229">
    <property type="entry name" value="RasGEFN"/>
    <property type="match status" value="1"/>
</dbReference>
<dbReference type="GO" id="GO:0007265">
    <property type="term" value="P:Ras protein signal transduction"/>
    <property type="evidence" value="ECO:0007669"/>
    <property type="project" value="TreeGrafter"/>
</dbReference>
<proteinExistence type="predicted"/>
<accession>A0A1I7ZU08</accession>
<dbReference type="SUPFAM" id="SSF48366">
    <property type="entry name" value="Ras GEF"/>
    <property type="match status" value="1"/>
</dbReference>
<dbReference type="GO" id="GO:0005085">
    <property type="term" value="F:guanyl-nucleotide exchange factor activity"/>
    <property type="evidence" value="ECO:0007669"/>
    <property type="project" value="UniProtKB-KW"/>
</dbReference>
<keyword evidence="4" id="KW-1185">Reference proteome</keyword>
<dbReference type="PROSITE" id="PS50212">
    <property type="entry name" value="RASGEF_NTER"/>
    <property type="match status" value="1"/>
</dbReference>
<keyword evidence="1 2" id="KW-0344">Guanine-nucleotide releasing factor</keyword>
<dbReference type="PANTHER" id="PTHR23113:SF224">
    <property type="entry name" value="RAP GUANINE NUCLEOTIDE EXCHANGE FACTOR 1"/>
    <property type="match status" value="1"/>
</dbReference>
<feature type="domain" description="N-terminal Ras-GEF" evidence="3">
    <location>
        <begin position="102"/>
        <end position="225"/>
    </location>
</feature>